<accession>A0ABQ9Z2Z1</accession>
<reference evidence="1 2" key="1">
    <citation type="journal article" date="2023" name="Nucleic Acids Res.">
        <title>The hologenome of Daphnia magna reveals possible DNA methylation and microbiome-mediated evolution of the host genome.</title>
        <authorList>
            <person name="Chaturvedi A."/>
            <person name="Li X."/>
            <person name="Dhandapani V."/>
            <person name="Marshall H."/>
            <person name="Kissane S."/>
            <person name="Cuenca-Cambronero M."/>
            <person name="Asole G."/>
            <person name="Calvet F."/>
            <person name="Ruiz-Romero M."/>
            <person name="Marangio P."/>
            <person name="Guigo R."/>
            <person name="Rago D."/>
            <person name="Mirbahai L."/>
            <person name="Eastwood N."/>
            <person name="Colbourne J.K."/>
            <person name="Zhou J."/>
            <person name="Mallon E."/>
            <person name="Orsini L."/>
        </authorList>
    </citation>
    <scope>NUCLEOTIDE SEQUENCE [LARGE SCALE GENOMIC DNA]</scope>
    <source>
        <strain evidence="1">LRV0_1</strain>
    </source>
</reference>
<sequence length="64" mass="7390">MIIKLTVSEVIAIETKYQKILNFINAFSYQRFGLNSGKTDYVFKKSQNITFVIICDHSIPDLQC</sequence>
<gene>
    <name evidence="1" type="ORF">OUZ56_012426</name>
</gene>
<dbReference type="Proteomes" id="UP001234178">
    <property type="component" value="Unassembled WGS sequence"/>
</dbReference>
<comment type="caution">
    <text evidence="1">The sequence shown here is derived from an EMBL/GenBank/DDBJ whole genome shotgun (WGS) entry which is preliminary data.</text>
</comment>
<keyword evidence="2" id="KW-1185">Reference proteome</keyword>
<evidence type="ECO:0000313" key="1">
    <source>
        <dbReference type="EMBL" id="KAK4007266.1"/>
    </source>
</evidence>
<dbReference type="EMBL" id="JAOYFB010000002">
    <property type="protein sequence ID" value="KAK4007266.1"/>
    <property type="molecule type" value="Genomic_DNA"/>
</dbReference>
<proteinExistence type="predicted"/>
<evidence type="ECO:0000313" key="2">
    <source>
        <dbReference type="Proteomes" id="UP001234178"/>
    </source>
</evidence>
<name>A0ABQ9Z2Z1_9CRUS</name>
<organism evidence="1 2">
    <name type="scientific">Daphnia magna</name>
    <dbReference type="NCBI Taxonomy" id="35525"/>
    <lineage>
        <taxon>Eukaryota</taxon>
        <taxon>Metazoa</taxon>
        <taxon>Ecdysozoa</taxon>
        <taxon>Arthropoda</taxon>
        <taxon>Crustacea</taxon>
        <taxon>Branchiopoda</taxon>
        <taxon>Diplostraca</taxon>
        <taxon>Cladocera</taxon>
        <taxon>Anomopoda</taxon>
        <taxon>Daphniidae</taxon>
        <taxon>Daphnia</taxon>
    </lineage>
</organism>
<protein>
    <submittedName>
        <fullName evidence="1">Uncharacterized protein</fullName>
    </submittedName>
</protein>